<dbReference type="AlphaFoldDB" id="D5ERQ1"/>
<protein>
    <submittedName>
        <fullName evidence="1">Uncharacterized protein</fullName>
    </submittedName>
</protein>
<dbReference type="Proteomes" id="UP000000927">
    <property type="component" value="Chromosome"/>
</dbReference>
<organism evidence="1 2">
    <name type="scientific">Xylanibacter ruminicola (strain ATCC 19189 / DSM 19721 / CIP 105475 / JCM 8958 / 23)</name>
    <name type="common">Prevotella ruminicola</name>
    <dbReference type="NCBI Taxonomy" id="264731"/>
    <lineage>
        <taxon>Bacteria</taxon>
        <taxon>Pseudomonadati</taxon>
        <taxon>Bacteroidota</taxon>
        <taxon>Bacteroidia</taxon>
        <taxon>Bacteroidales</taxon>
        <taxon>Prevotellaceae</taxon>
        <taxon>Xylanibacter</taxon>
    </lineage>
</organism>
<evidence type="ECO:0000313" key="2">
    <source>
        <dbReference type="Proteomes" id="UP000000927"/>
    </source>
</evidence>
<accession>D5ERQ1</accession>
<dbReference type="HOGENOM" id="CLU_1946853_0_0_10"/>
<sequence>MRSLTRWNHFAIILKLNPQISKITCSVMDMCIAKSNVSSALLDITQSKMITKDSIETAYSFLHQKQRIYVHSTLDWQKDDIEMAIAAYADDMSQELFEAISGGRADFLHDHKQFQEDITKAVEILENML</sequence>
<name>D5ERQ1_XYLR2</name>
<reference evidence="1 2" key="1">
    <citation type="journal article" date="2010" name="Microb. Ecol.">
        <title>Comparative genome analysis of Prevotella ruminicola and Prevotella bryantii: insights into their environmental niche.</title>
        <authorList>
            <consortium name="North American Consortium for Rumen Bacteria"/>
            <person name="Purushe J."/>
            <person name="Fouts D.E."/>
            <person name="Morrison M."/>
            <person name="White B.A."/>
            <person name="Mackie R.I."/>
            <person name="Coutinho P.M."/>
            <person name="Henrissat B."/>
            <person name="Nelson K.E."/>
        </authorList>
    </citation>
    <scope>NUCLEOTIDE SEQUENCE [LARGE SCALE GENOMIC DNA]</scope>
    <source>
        <strain evidence="2">ATCC 19189 / JCM 8958 / 23</strain>
    </source>
</reference>
<evidence type="ECO:0000313" key="1">
    <source>
        <dbReference type="EMBL" id="ADE83366.1"/>
    </source>
</evidence>
<proteinExistence type="predicted"/>
<dbReference type="KEGG" id="pru:PRU_0968"/>
<gene>
    <name evidence="1" type="ordered locus">PRU_0968</name>
</gene>
<keyword evidence="2" id="KW-1185">Reference proteome</keyword>
<dbReference type="EMBL" id="CP002006">
    <property type="protein sequence ID" value="ADE83366.1"/>
    <property type="molecule type" value="Genomic_DNA"/>
</dbReference>
<dbReference type="STRING" id="264731.PRU_0968"/>